<dbReference type="RefSeq" id="WP_092404788.1">
    <property type="nucleotide sequence ID" value="NZ_FOVF01000003.1"/>
</dbReference>
<keyword evidence="2" id="KW-1185">Reference proteome</keyword>
<reference evidence="1 2" key="1">
    <citation type="submission" date="2016-10" db="EMBL/GenBank/DDBJ databases">
        <authorList>
            <person name="de Groot N.N."/>
        </authorList>
    </citation>
    <scope>NUCLEOTIDE SEQUENCE [LARGE SCALE GENOMIC DNA]</scope>
    <source>
        <strain evidence="1 2">CGMCC 1.7659</strain>
    </source>
</reference>
<dbReference type="STRING" id="578942.SAMN05216289_10378"/>
<sequence>MKTTATLVGDYLKASQALCERMLDDLARTDAGMAASVVEAVQAGEHLAIAFHYERSEPRIELAAVSDYGTRRRIASIPLPPLDQPRSHE</sequence>
<accession>A0A1I4VV13</accession>
<dbReference type="EMBL" id="FOVF01000003">
    <property type="protein sequence ID" value="SFN05043.1"/>
    <property type="molecule type" value="Genomic_DNA"/>
</dbReference>
<protein>
    <submittedName>
        <fullName evidence="1">Uncharacterized protein</fullName>
    </submittedName>
</protein>
<gene>
    <name evidence="1" type="ORF">SAMN05216289_10378</name>
</gene>
<evidence type="ECO:0000313" key="2">
    <source>
        <dbReference type="Proteomes" id="UP000198575"/>
    </source>
</evidence>
<organism evidence="1 2">
    <name type="scientific">Dokdonella immobilis</name>
    <dbReference type="NCBI Taxonomy" id="578942"/>
    <lineage>
        <taxon>Bacteria</taxon>
        <taxon>Pseudomonadati</taxon>
        <taxon>Pseudomonadota</taxon>
        <taxon>Gammaproteobacteria</taxon>
        <taxon>Lysobacterales</taxon>
        <taxon>Rhodanobacteraceae</taxon>
        <taxon>Dokdonella</taxon>
    </lineage>
</organism>
<evidence type="ECO:0000313" key="1">
    <source>
        <dbReference type="EMBL" id="SFN05043.1"/>
    </source>
</evidence>
<proteinExistence type="predicted"/>
<name>A0A1I4VV13_9GAMM</name>
<dbReference type="Proteomes" id="UP000198575">
    <property type="component" value="Unassembled WGS sequence"/>
</dbReference>
<dbReference type="AlphaFoldDB" id="A0A1I4VV13"/>